<proteinExistence type="predicted"/>
<protein>
    <submittedName>
        <fullName evidence="1">Uncharacterized protein</fullName>
    </submittedName>
</protein>
<reference evidence="1" key="1">
    <citation type="submission" date="2022-08" db="EMBL/GenBank/DDBJ databases">
        <authorList>
            <person name="Gutierrez-Valencia J."/>
        </authorList>
    </citation>
    <scope>NUCLEOTIDE SEQUENCE</scope>
</reference>
<evidence type="ECO:0000313" key="2">
    <source>
        <dbReference type="Proteomes" id="UP001154282"/>
    </source>
</evidence>
<dbReference type="Proteomes" id="UP001154282">
    <property type="component" value="Unassembled WGS sequence"/>
</dbReference>
<comment type="caution">
    <text evidence="1">The sequence shown here is derived from an EMBL/GenBank/DDBJ whole genome shotgun (WGS) entry which is preliminary data.</text>
</comment>
<feature type="non-terminal residue" evidence="1">
    <location>
        <position position="1"/>
    </location>
</feature>
<sequence>RRVVESLWRGAIRLGPGDLTGNCSGVSEGQCHPQIASKIERASDVLLKDCGEEEALSQESLQGSSILQALSFCGVSYKVYNLEFTLKYHLS</sequence>
<name>A0AAV0LDL8_9ROSI</name>
<gene>
    <name evidence="1" type="ORF">LITE_LOCUS23272</name>
</gene>
<organism evidence="1 2">
    <name type="scientific">Linum tenue</name>
    <dbReference type="NCBI Taxonomy" id="586396"/>
    <lineage>
        <taxon>Eukaryota</taxon>
        <taxon>Viridiplantae</taxon>
        <taxon>Streptophyta</taxon>
        <taxon>Embryophyta</taxon>
        <taxon>Tracheophyta</taxon>
        <taxon>Spermatophyta</taxon>
        <taxon>Magnoliopsida</taxon>
        <taxon>eudicotyledons</taxon>
        <taxon>Gunneridae</taxon>
        <taxon>Pentapetalae</taxon>
        <taxon>rosids</taxon>
        <taxon>fabids</taxon>
        <taxon>Malpighiales</taxon>
        <taxon>Linaceae</taxon>
        <taxon>Linum</taxon>
    </lineage>
</organism>
<dbReference type="EMBL" id="CAMGYJ010000006">
    <property type="protein sequence ID" value="CAI0432078.1"/>
    <property type="molecule type" value="Genomic_DNA"/>
</dbReference>
<evidence type="ECO:0000313" key="1">
    <source>
        <dbReference type="EMBL" id="CAI0432078.1"/>
    </source>
</evidence>
<accession>A0AAV0LDL8</accession>
<keyword evidence="2" id="KW-1185">Reference proteome</keyword>
<dbReference type="AlphaFoldDB" id="A0AAV0LDL8"/>